<dbReference type="PANTHER" id="PTHR39466">
    <property type="entry name" value="RGS DOMAIN-CONTAINING PROTEIN"/>
    <property type="match status" value="1"/>
</dbReference>
<dbReference type="Gene3D" id="1.10.167.10">
    <property type="entry name" value="Regulator of G-protein Signalling 4, domain 2"/>
    <property type="match status" value="1"/>
</dbReference>
<accession>A0A165E9J6</accession>
<dbReference type="EMBL" id="KV427624">
    <property type="protein sequence ID" value="KZT06530.1"/>
    <property type="molecule type" value="Genomic_DNA"/>
</dbReference>
<dbReference type="GeneID" id="63822731"/>
<gene>
    <name evidence="3" type="ORF">LAESUDRAFT_679540</name>
</gene>
<feature type="region of interest" description="Disordered" evidence="1">
    <location>
        <begin position="428"/>
        <end position="449"/>
    </location>
</feature>
<keyword evidence="4" id="KW-1185">Reference proteome</keyword>
<proteinExistence type="predicted"/>
<feature type="region of interest" description="Disordered" evidence="1">
    <location>
        <begin position="346"/>
        <end position="370"/>
    </location>
</feature>
<keyword evidence="2" id="KW-1133">Transmembrane helix</keyword>
<dbReference type="AlphaFoldDB" id="A0A165E9J6"/>
<evidence type="ECO:0000313" key="3">
    <source>
        <dbReference type="EMBL" id="KZT06530.1"/>
    </source>
</evidence>
<evidence type="ECO:0000256" key="1">
    <source>
        <dbReference type="SAM" id="MobiDB-lite"/>
    </source>
</evidence>
<dbReference type="InterPro" id="IPR044926">
    <property type="entry name" value="RGS_subdomain_2"/>
</dbReference>
<feature type="transmembrane region" description="Helical" evidence="2">
    <location>
        <begin position="255"/>
        <end position="279"/>
    </location>
</feature>
<sequence length="500" mass="56518">MARSQMNVLAKCKRAVWDCTRKLFGRRQLSDITLAHVLSGDTCEPISLREFETYLAHKEHTIEILHFVVWFQDYRQRFLALPRDVQATTSGYTSFTFAIPSAARTAQRIADSKRRAEVLRYSGDTSICAGPSSSLPSAFSVRSDSQVPEPVSPYARSSAETPLLQQLESIGSTPRELPFRDECRRVIATFFRPGAASELPLDHLLRDTVVRDLTWNTHPDIFLHVYEEMYALLETVSLPRFLAIAATNINTPKQLYWYAIGIADVFIGIIIALVCITVVHVPPKGNRAWRLFAVPFFAFGVMQVYSAYRGFCSQVWGRGHTQVRVWEMQEMDEEAAAHCEHVLRLEEEDDDKKDKSSIRKKGGGDPDKARVEMAEHVAWGTKEDMDAIAPFEVQGVSSSSASIPIRDARLKPKRSTRWRGLKRLFQTVDDDRRPSTPDGSEEAFPRPPVFGPEKVVLDPRIRAVHREILRDLLYVGFWATSVSIDRLGYVDRAGSDVCGL</sequence>
<dbReference type="RefSeq" id="XP_040764270.1">
    <property type="nucleotide sequence ID" value="XM_040905701.1"/>
</dbReference>
<name>A0A165E9J6_9APHY</name>
<dbReference type="InParanoid" id="A0A165E9J6"/>
<organism evidence="3 4">
    <name type="scientific">Laetiporus sulphureus 93-53</name>
    <dbReference type="NCBI Taxonomy" id="1314785"/>
    <lineage>
        <taxon>Eukaryota</taxon>
        <taxon>Fungi</taxon>
        <taxon>Dikarya</taxon>
        <taxon>Basidiomycota</taxon>
        <taxon>Agaricomycotina</taxon>
        <taxon>Agaricomycetes</taxon>
        <taxon>Polyporales</taxon>
        <taxon>Laetiporus</taxon>
    </lineage>
</organism>
<evidence type="ECO:0008006" key="5">
    <source>
        <dbReference type="Google" id="ProtNLM"/>
    </source>
</evidence>
<dbReference type="Proteomes" id="UP000076871">
    <property type="component" value="Unassembled WGS sequence"/>
</dbReference>
<protein>
    <recommendedName>
        <fullName evidence="5">RGS domain-containing protein</fullName>
    </recommendedName>
</protein>
<keyword evidence="2" id="KW-0472">Membrane</keyword>
<feature type="transmembrane region" description="Helical" evidence="2">
    <location>
        <begin position="291"/>
        <end position="308"/>
    </location>
</feature>
<evidence type="ECO:0000256" key="2">
    <source>
        <dbReference type="SAM" id="Phobius"/>
    </source>
</evidence>
<dbReference type="PANTHER" id="PTHR39466:SF1">
    <property type="entry name" value="RGS DOMAIN-CONTAINING PROTEIN"/>
    <property type="match status" value="1"/>
</dbReference>
<dbReference type="STRING" id="1314785.A0A165E9J6"/>
<evidence type="ECO:0000313" key="4">
    <source>
        <dbReference type="Proteomes" id="UP000076871"/>
    </source>
</evidence>
<keyword evidence="2" id="KW-0812">Transmembrane</keyword>
<feature type="compositionally biased region" description="Basic and acidic residues" evidence="1">
    <location>
        <begin position="352"/>
        <end position="370"/>
    </location>
</feature>
<dbReference type="SUPFAM" id="SSF48097">
    <property type="entry name" value="Regulator of G-protein signaling, RGS"/>
    <property type="match status" value="1"/>
</dbReference>
<dbReference type="OrthoDB" id="3232309at2759"/>
<reference evidence="3 4" key="1">
    <citation type="journal article" date="2016" name="Mol. Biol. Evol.">
        <title>Comparative Genomics of Early-Diverging Mushroom-Forming Fungi Provides Insights into the Origins of Lignocellulose Decay Capabilities.</title>
        <authorList>
            <person name="Nagy L.G."/>
            <person name="Riley R."/>
            <person name="Tritt A."/>
            <person name="Adam C."/>
            <person name="Daum C."/>
            <person name="Floudas D."/>
            <person name="Sun H."/>
            <person name="Yadav J.S."/>
            <person name="Pangilinan J."/>
            <person name="Larsson K.H."/>
            <person name="Matsuura K."/>
            <person name="Barry K."/>
            <person name="Labutti K."/>
            <person name="Kuo R."/>
            <person name="Ohm R.A."/>
            <person name="Bhattacharya S.S."/>
            <person name="Shirouzu T."/>
            <person name="Yoshinaga Y."/>
            <person name="Martin F.M."/>
            <person name="Grigoriev I.V."/>
            <person name="Hibbett D.S."/>
        </authorList>
    </citation>
    <scope>NUCLEOTIDE SEQUENCE [LARGE SCALE GENOMIC DNA]</scope>
    <source>
        <strain evidence="3 4">93-53</strain>
    </source>
</reference>
<dbReference type="InterPro" id="IPR036305">
    <property type="entry name" value="RGS_sf"/>
</dbReference>